<proteinExistence type="predicted"/>
<dbReference type="Pfam" id="PF07963">
    <property type="entry name" value="N_methyl"/>
    <property type="match status" value="1"/>
</dbReference>
<feature type="transmembrane region" description="Helical" evidence="1">
    <location>
        <begin position="20"/>
        <end position="38"/>
    </location>
</feature>
<dbReference type="SUPFAM" id="SSF54523">
    <property type="entry name" value="Pili subunits"/>
    <property type="match status" value="1"/>
</dbReference>
<protein>
    <submittedName>
        <fullName evidence="2">Uncharacterized protein</fullName>
    </submittedName>
</protein>
<dbReference type="InterPro" id="IPR045584">
    <property type="entry name" value="Pilin-like"/>
</dbReference>
<sequence>MKIQNSKFKIQNKGFTLIELLIVIALLGALAIGLLATVDPFEQLKKGRDTSTRNTVSEFYNAALRYYSIKGQFSWGTGGLNAFGYSSDTMALDDMGSDITEFMTTGELKQRFMDLAGTSNLAKIYVTSTDAEQLSVCYKPESKAFQEDANTQFSADASTDGAATCNSQVSGSGDNCYWCVQ</sequence>
<dbReference type="Proteomes" id="UP000034539">
    <property type="component" value="Unassembled WGS sequence"/>
</dbReference>
<keyword evidence="1" id="KW-0812">Transmembrane</keyword>
<dbReference type="Gene3D" id="3.30.700.10">
    <property type="entry name" value="Glycoprotein, Type 4 Pilin"/>
    <property type="match status" value="1"/>
</dbReference>
<name>A0A0G0PU92_9BACT</name>
<reference evidence="2 3" key="1">
    <citation type="journal article" date="2015" name="Nature">
        <title>rRNA introns, odd ribosomes, and small enigmatic genomes across a large radiation of phyla.</title>
        <authorList>
            <person name="Brown C.T."/>
            <person name="Hug L.A."/>
            <person name="Thomas B.C."/>
            <person name="Sharon I."/>
            <person name="Castelle C.J."/>
            <person name="Singh A."/>
            <person name="Wilkins M.J."/>
            <person name="Williams K.H."/>
            <person name="Banfield J.F."/>
        </authorList>
    </citation>
    <scope>NUCLEOTIDE SEQUENCE [LARGE SCALE GENOMIC DNA]</scope>
</reference>
<gene>
    <name evidence="2" type="ORF">UT63_C0062G0005</name>
</gene>
<keyword evidence="1" id="KW-1133">Transmembrane helix</keyword>
<organism evidence="2 3">
    <name type="scientific">Candidatus Gottesmanbacteria bacterium GW2011_GWC2_39_8</name>
    <dbReference type="NCBI Taxonomy" id="1618450"/>
    <lineage>
        <taxon>Bacteria</taxon>
        <taxon>Candidatus Gottesmaniibacteriota</taxon>
    </lineage>
</organism>
<dbReference type="PROSITE" id="PS00409">
    <property type="entry name" value="PROKAR_NTER_METHYL"/>
    <property type="match status" value="1"/>
</dbReference>
<evidence type="ECO:0000313" key="3">
    <source>
        <dbReference type="Proteomes" id="UP000034539"/>
    </source>
</evidence>
<dbReference type="AlphaFoldDB" id="A0A0G0PU92"/>
<comment type="caution">
    <text evidence="2">The sequence shown here is derived from an EMBL/GenBank/DDBJ whole genome shotgun (WGS) entry which is preliminary data.</text>
</comment>
<evidence type="ECO:0000313" key="2">
    <source>
        <dbReference type="EMBL" id="KKR31734.1"/>
    </source>
</evidence>
<dbReference type="InterPro" id="IPR012902">
    <property type="entry name" value="N_methyl_site"/>
</dbReference>
<evidence type="ECO:0000256" key="1">
    <source>
        <dbReference type="SAM" id="Phobius"/>
    </source>
</evidence>
<dbReference type="NCBIfam" id="TIGR02532">
    <property type="entry name" value="IV_pilin_GFxxxE"/>
    <property type="match status" value="1"/>
</dbReference>
<keyword evidence="1" id="KW-0472">Membrane</keyword>
<dbReference type="EMBL" id="LBXN01000062">
    <property type="protein sequence ID" value="KKR31734.1"/>
    <property type="molecule type" value="Genomic_DNA"/>
</dbReference>
<accession>A0A0G0PU92</accession>